<reference evidence="5 6" key="1">
    <citation type="submission" date="2018-05" db="EMBL/GenBank/DDBJ databases">
        <title>Leucothrix arctica sp. nov., isolated from Arctic seawater.</title>
        <authorList>
            <person name="Choi A."/>
            <person name="Baek K."/>
        </authorList>
    </citation>
    <scope>NUCLEOTIDE SEQUENCE [LARGE SCALE GENOMIC DNA]</scope>
    <source>
        <strain evidence="5 6">JCM 18388</strain>
    </source>
</reference>
<dbReference type="InterPro" id="IPR035068">
    <property type="entry name" value="TldD/PmbA_N"/>
</dbReference>
<dbReference type="SUPFAM" id="SSF111283">
    <property type="entry name" value="Putative modulator of DNA gyrase, PmbA/TldD"/>
    <property type="match status" value="1"/>
</dbReference>
<dbReference type="InterPro" id="IPR036059">
    <property type="entry name" value="TldD/PmbA_sf"/>
</dbReference>
<protein>
    <submittedName>
        <fullName evidence="5">Metalloprotease PmbA</fullName>
    </submittedName>
</protein>
<organism evidence="5 6">
    <name type="scientific">Leucothrix pacifica</name>
    <dbReference type="NCBI Taxonomy" id="1247513"/>
    <lineage>
        <taxon>Bacteria</taxon>
        <taxon>Pseudomonadati</taxon>
        <taxon>Pseudomonadota</taxon>
        <taxon>Gammaproteobacteria</taxon>
        <taxon>Thiotrichales</taxon>
        <taxon>Thiotrichaceae</taxon>
        <taxon>Leucothrix</taxon>
    </lineage>
</organism>
<evidence type="ECO:0000313" key="6">
    <source>
        <dbReference type="Proteomes" id="UP000245539"/>
    </source>
</evidence>
<dbReference type="Gene3D" id="3.30.2290.10">
    <property type="entry name" value="PmbA/TldD superfamily"/>
    <property type="match status" value="1"/>
</dbReference>
<dbReference type="GO" id="GO:0008237">
    <property type="term" value="F:metallopeptidase activity"/>
    <property type="evidence" value="ECO:0007669"/>
    <property type="project" value="UniProtKB-KW"/>
</dbReference>
<evidence type="ECO:0000313" key="5">
    <source>
        <dbReference type="EMBL" id="PWQ98206.1"/>
    </source>
</evidence>
<dbReference type="GO" id="GO:0006508">
    <property type="term" value="P:proteolysis"/>
    <property type="evidence" value="ECO:0007669"/>
    <property type="project" value="UniProtKB-KW"/>
</dbReference>
<feature type="domain" description="Metalloprotease TldD/E C-terminal" evidence="3">
    <location>
        <begin position="237"/>
        <end position="444"/>
    </location>
</feature>
<feature type="domain" description="Metalloprotease TldD/E N-terminal" evidence="2">
    <location>
        <begin position="33"/>
        <end position="93"/>
    </location>
</feature>
<sequence length="445" mass="47565">MTIQAKKEALLTLSQKVLDEAKKQGATSAAAGISTGDGLSVDVRMAEIDKLEYHRDQGLGVTVYFGQRQGTASTGDLSDAAISDTVRAACNIAKYTSEDECRGLADAELMATEFPDLDLYHPWDITAEQAIEKAIACENAAREFDPRITNSDGASVSTYSGLSAYANSHGFAAVRASSSHSLSCSVIANEADGDGMQRDYWYDSSRIGSQLDSPEIVGQKAAEETLSRLDARKLTSRQCPVLYIPRLASGLLGHFTSAIGGSAQYRKASYLLDSVGSKVFPDFVNLYERPFIPQGMRSASYDSEGVATREQDIVRDGIVQTYIMGSYSARKLGLQSTGNSGGLHNLTVDSTGQGFAEMLRLMDTGLLLTGLIGSGINGITGDYSRGATGFWVEKGVIQYPVEEITIAGNLKDMLGGIVAIGNDTDRRIGTRTGSILVEQMMISGE</sequence>
<feature type="domain" description="Metalloprotease TldD/E central" evidence="4">
    <location>
        <begin position="120"/>
        <end position="229"/>
    </location>
</feature>
<dbReference type="OrthoDB" id="9803618at2"/>
<dbReference type="GO" id="GO:0005829">
    <property type="term" value="C:cytosol"/>
    <property type="evidence" value="ECO:0007669"/>
    <property type="project" value="TreeGrafter"/>
</dbReference>
<accession>A0A317CI78</accession>
<comment type="similarity">
    <text evidence="1">Belongs to the peptidase U62 family.</text>
</comment>
<dbReference type="InterPro" id="IPR002510">
    <property type="entry name" value="Metalloprtase-TldD/E_N"/>
</dbReference>
<dbReference type="InterPro" id="IPR045569">
    <property type="entry name" value="Metalloprtase-TldD/E_C"/>
</dbReference>
<dbReference type="PANTHER" id="PTHR43421">
    <property type="entry name" value="METALLOPROTEASE PMBA"/>
    <property type="match status" value="1"/>
</dbReference>
<dbReference type="RefSeq" id="WP_109837178.1">
    <property type="nucleotide sequence ID" value="NZ_QGKM01000017.1"/>
</dbReference>
<dbReference type="AlphaFoldDB" id="A0A317CI78"/>
<proteinExistence type="inferred from homology"/>
<keyword evidence="6" id="KW-1185">Reference proteome</keyword>
<dbReference type="Pfam" id="PF01523">
    <property type="entry name" value="PmbA_TldD_1st"/>
    <property type="match status" value="1"/>
</dbReference>
<dbReference type="Pfam" id="PF19289">
    <property type="entry name" value="PmbA_TldD_3rd"/>
    <property type="match status" value="1"/>
</dbReference>
<dbReference type="InterPro" id="IPR045570">
    <property type="entry name" value="Metalloprtase-TldD/E_cen_dom"/>
</dbReference>
<dbReference type="InterPro" id="IPR047657">
    <property type="entry name" value="PmbA"/>
</dbReference>
<gene>
    <name evidence="5" type="ORF">DKW60_08230</name>
</gene>
<keyword evidence="5" id="KW-0645">Protease</keyword>
<comment type="caution">
    <text evidence="5">The sequence shown here is derived from an EMBL/GenBank/DDBJ whole genome shotgun (WGS) entry which is preliminary data.</text>
</comment>
<keyword evidence="5" id="KW-0482">Metalloprotease</keyword>
<dbReference type="Pfam" id="PF19290">
    <property type="entry name" value="PmbA_TldD_2nd"/>
    <property type="match status" value="1"/>
</dbReference>
<keyword evidence="5" id="KW-0378">Hydrolase</keyword>
<dbReference type="PANTHER" id="PTHR43421:SF1">
    <property type="entry name" value="METALLOPROTEASE PMBA"/>
    <property type="match status" value="1"/>
</dbReference>
<evidence type="ECO:0000259" key="4">
    <source>
        <dbReference type="Pfam" id="PF19290"/>
    </source>
</evidence>
<evidence type="ECO:0000259" key="3">
    <source>
        <dbReference type="Pfam" id="PF19289"/>
    </source>
</evidence>
<evidence type="ECO:0000256" key="1">
    <source>
        <dbReference type="ARBA" id="ARBA00005836"/>
    </source>
</evidence>
<dbReference type="EMBL" id="QGKM01000017">
    <property type="protein sequence ID" value="PWQ98206.1"/>
    <property type="molecule type" value="Genomic_DNA"/>
</dbReference>
<dbReference type="Proteomes" id="UP000245539">
    <property type="component" value="Unassembled WGS sequence"/>
</dbReference>
<dbReference type="NCBIfam" id="NF008268">
    <property type="entry name" value="PRK11040.1"/>
    <property type="match status" value="1"/>
</dbReference>
<evidence type="ECO:0000259" key="2">
    <source>
        <dbReference type="Pfam" id="PF01523"/>
    </source>
</evidence>
<name>A0A317CI78_9GAMM</name>